<dbReference type="InterPro" id="IPR025405">
    <property type="entry name" value="DUF4131"/>
</dbReference>
<feature type="domain" description="DUF4131" evidence="8">
    <location>
        <begin position="39"/>
        <end position="175"/>
    </location>
</feature>
<feature type="transmembrane region" description="Helical" evidence="6">
    <location>
        <begin position="270"/>
        <end position="287"/>
    </location>
</feature>
<evidence type="ECO:0000256" key="2">
    <source>
        <dbReference type="ARBA" id="ARBA00022475"/>
    </source>
</evidence>
<keyword evidence="3 6" id="KW-0812">Transmembrane</keyword>
<feature type="transmembrane region" description="Helical" evidence="6">
    <location>
        <begin position="317"/>
        <end position="336"/>
    </location>
</feature>
<dbReference type="NCBIfam" id="TIGR00360">
    <property type="entry name" value="ComEC_N-term"/>
    <property type="match status" value="1"/>
</dbReference>
<dbReference type="RefSeq" id="WP_200271713.1">
    <property type="nucleotide sequence ID" value="NZ_JAENIJ010000022.1"/>
</dbReference>
<sequence length="751" mass="81842">MKQAARVVSAFCGRHPLFVAGICVVACIVLADIDGRLGFAMAACLSLFGFLDGNWRRGFTLALICAVAVGIFQQRNAHRDQLGEAMLQRGHAELKGRVLDSASGTGRYWSAPVEVTEGPFAGAKVDWSGSGEIPVTGAMVQAGGDFLPLPEPRNPGEFDEAAWLRREGISAVFEASRWRQIVVQTGAWAKLAQRIRVGFRQGITAGLDEQSQEARVIRAVVMGDHPRDSDELLDAFRSSGTLHLFSVSGMHVAMVAGIAWLLLRVVRVPRRTAVLALIPLVFGYAWITGNGSPAVRAAWMASVFLMAFVWKRRPDLLNVLGAVLLGMLLWNGNLIFQAGAQLSYGVVAVIAIGTAWAMRAFSWMGAEENYLPSELMGKWRAGGLWIRRRTAQSLAVSTAAWIGSTPLTIWHFRLLTPVSIIANLPLILIVYPMMALALLSAALHPFSSRAAAWTTQGTASLANVCVATAAWFGRLPASHFQIPAKGSAQLLIYDLKYGAGAGCFSGGWGEGAVLMDCGDRNSFQYRIAPSLRRLGISPDSVVLSHPDGSHIATQPMVREAFPIKQVLLPVELARSPAYRSWLSDTDRDLKKRFVQETAGLNFPDGAWLECLNTPPSRAQNIMADNRVAVYRLHWRNWKILFMSDAGDVIEQQLLKSGKDLSADLVIVGRHPTDSHLGDRFLDRVNPKAIIASNASYPAEERLKPGEIDYWSSRGIQVIDQGKTGGVTVRIGSDGELWVDGFVDQSSVRLTH</sequence>
<dbReference type="PANTHER" id="PTHR30619:SF1">
    <property type="entry name" value="RECOMBINATION PROTEIN 2"/>
    <property type="match status" value="1"/>
</dbReference>
<evidence type="ECO:0000256" key="5">
    <source>
        <dbReference type="ARBA" id="ARBA00023136"/>
    </source>
</evidence>
<keyword evidence="5 6" id="KW-0472">Membrane</keyword>
<evidence type="ECO:0000256" key="6">
    <source>
        <dbReference type="SAM" id="Phobius"/>
    </source>
</evidence>
<evidence type="ECO:0000259" key="8">
    <source>
        <dbReference type="Pfam" id="PF13567"/>
    </source>
</evidence>
<keyword evidence="4 6" id="KW-1133">Transmembrane helix</keyword>
<dbReference type="SUPFAM" id="SSF56281">
    <property type="entry name" value="Metallo-hydrolase/oxidoreductase"/>
    <property type="match status" value="1"/>
</dbReference>
<dbReference type="Pfam" id="PF03772">
    <property type="entry name" value="Competence"/>
    <property type="match status" value="1"/>
</dbReference>
<organism evidence="9 10">
    <name type="scientific">Luteolibacter pohnpeiensis</name>
    <dbReference type="NCBI Taxonomy" id="454153"/>
    <lineage>
        <taxon>Bacteria</taxon>
        <taxon>Pseudomonadati</taxon>
        <taxon>Verrucomicrobiota</taxon>
        <taxon>Verrucomicrobiia</taxon>
        <taxon>Verrucomicrobiales</taxon>
        <taxon>Verrucomicrobiaceae</taxon>
        <taxon>Luteolibacter</taxon>
    </lineage>
</organism>
<dbReference type="InterPro" id="IPR052159">
    <property type="entry name" value="Competence_DNA_uptake"/>
</dbReference>
<dbReference type="InterPro" id="IPR036866">
    <property type="entry name" value="RibonucZ/Hydroxyglut_hydro"/>
</dbReference>
<keyword evidence="2" id="KW-1003">Cell membrane</keyword>
<evidence type="ECO:0000259" key="7">
    <source>
        <dbReference type="Pfam" id="PF03772"/>
    </source>
</evidence>
<protein>
    <submittedName>
        <fullName evidence="9">ComEC/Rec2 family competence protein</fullName>
    </submittedName>
</protein>
<evidence type="ECO:0000313" key="9">
    <source>
        <dbReference type="EMBL" id="MBK1883502.1"/>
    </source>
</evidence>
<feature type="transmembrane region" description="Helical" evidence="6">
    <location>
        <begin position="394"/>
        <end position="412"/>
    </location>
</feature>
<feature type="transmembrane region" description="Helical" evidence="6">
    <location>
        <begin position="418"/>
        <end position="439"/>
    </location>
</feature>
<evidence type="ECO:0000256" key="1">
    <source>
        <dbReference type="ARBA" id="ARBA00004651"/>
    </source>
</evidence>
<gene>
    <name evidence="9" type="ORF">JIN85_13830</name>
</gene>
<evidence type="ECO:0000256" key="3">
    <source>
        <dbReference type="ARBA" id="ARBA00022692"/>
    </source>
</evidence>
<dbReference type="EMBL" id="JAENIJ010000022">
    <property type="protein sequence ID" value="MBK1883502.1"/>
    <property type="molecule type" value="Genomic_DNA"/>
</dbReference>
<proteinExistence type="predicted"/>
<keyword evidence="10" id="KW-1185">Reference proteome</keyword>
<comment type="subcellular location">
    <subcellularLocation>
        <location evidence="1">Cell membrane</location>
        <topology evidence="1">Multi-pass membrane protein</topology>
    </subcellularLocation>
</comment>
<dbReference type="InterPro" id="IPR004477">
    <property type="entry name" value="ComEC_N"/>
</dbReference>
<feature type="transmembrane region" description="Helical" evidence="6">
    <location>
        <begin position="242"/>
        <end position="263"/>
    </location>
</feature>
<evidence type="ECO:0000313" key="10">
    <source>
        <dbReference type="Proteomes" id="UP000603141"/>
    </source>
</evidence>
<dbReference type="Gene3D" id="3.60.15.10">
    <property type="entry name" value="Ribonuclease Z/Hydroxyacylglutathione hydrolase-like"/>
    <property type="match status" value="1"/>
</dbReference>
<dbReference type="Pfam" id="PF13567">
    <property type="entry name" value="DUF4131"/>
    <property type="match status" value="1"/>
</dbReference>
<dbReference type="AlphaFoldDB" id="A0A934S786"/>
<name>A0A934S786_9BACT</name>
<accession>A0A934S786</accession>
<comment type="caution">
    <text evidence="9">The sequence shown here is derived from an EMBL/GenBank/DDBJ whole genome shotgun (WGS) entry which is preliminary data.</text>
</comment>
<feature type="domain" description="ComEC/Rec2-related protein" evidence="7">
    <location>
        <begin position="222"/>
        <end position="493"/>
    </location>
</feature>
<dbReference type="GO" id="GO:0005886">
    <property type="term" value="C:plasma membrane"/>
    <property type="evidence" value="ECO:0007669"/>
    <property type="project" value="UniProtKB-SubCell"/>
</dbReference>
<dbReference type="Proteomes" id="UP000603141">
    <property type="component" value="Unassembled WGS sequence"/>
</dbReference>
<dbReference type="PANTHER" id="PTHR30619">
    <property type="entry name" value="DNA INTERNALIZATION/COMPETENCE PROTEIN COMEC/REC2"/>
    <property type="match status" value="1"/>
</dbReference>
<feature type="transmembrane region" description="Helical" evidence="6">
    <location>
        <begin position="342"/>
        <end position="361"/>
    </location>
</feature>
<reference evidence="9" key="1">
    <citation type="submission" date="2021-01" db="EMBL/GenBank/DDBJ databases">
        <title>Modified the classification status of verrucomicrobia.</title>
        <authorList>
            <person name="Feng X."/>
        </authorList>
    </citation>
    <scope>NUCLEOTIDE SEQUENCE</scope>
    <source>
        <strain evidence="9">KCTC 22041</strain>
    </source>
</reference>
<evidence type="ECO:0000256" key="4">
    <source>
        <dbReference type="ARBA" id="ARBA00022989"/>
    </source>
</evidence>